<accession>A0A8J4V4J5</accession>
<protein>
    <submittedName>
        <fullName evidence="1">Uncharacterized protein</fullName>
    </submittedName>
</protein>
<dbReference type="Proteomes" id="UP000727407">
    <property type="component" value="Unassembled WGS sequence"/>
</dbReference>
<organism evidence="1 2">
    <name type="scientific">Clarias magur</name>
    <name type="common">Asian catfish</name>
    <name type="synonym">Macropteronotus magur</name>
    <dbReference type="NCBI Taxonomy" id="1594786"/>
    <lineage>
        <taxon>Eukaryota</taxon>
        <taxon>Metazoa</taxon>
        <taxon>Chordata</taxon>
        <taxon>Craniata</taxon>
        <taxon>Vertebrata</taxon>
        <taxon>Euteleostomi</taxon>
        <taxon>Actinopterygii</taxon>
        <taxon>Neopterygii</taxon>
        <taxon>Teleostei</taxon>
        <taxon>Ostariophysi</taxon>
        <taxon>Siluriformes</taxon>
        <taxon>Clariidae</taxon>
        <taxon>Clarias</taxon>
    </lineage>
</organism>
<sequence>RRELRPTYGESVKPKKPLISMGLAHPLDFPSRPASLFAEKYRYTEYQAIYGPK</sequence>
<dbReference type="EMBL" id="QNUK01000004">
    <property type="protein sequence ID" value="KAF5909485.1"/>
    <property type="molecule type" value="Genomic_DNA"/>
</dbReference>
<evidence type="ECO:0000313" key="2">
    <source>
        <dbReference type="Proteomes" id="UP000727407"/>
    </source>
</evidence>
<dbReference type="OrthoDB" id="8980908at2759"/>
<keyword evidence="2" id="KW-1185">Reference proteome</keyword>
<name>A0A8J4V4J5_CLAMG</name>
<reference evidence="1" key="1">
    <citation type="submission" date="2020-07" db="EMBL/GenBank/DDBJ databases">
        <title>Clarias magur genome sequencing, assembly and annotation.</title>
        <authorList>
            <person name="Kushwaha B."/>
            <person name="Kumar R."/>
            <person name="Das P."/>
            <person name="Joshi C.G."/>
            <person name="Kumar D."/>
            <person name="Nagpure N.S."/>
            <person name="Pandey M."/>
            <person name="Agarwal S."/>
            <person name="Srivastava S."/>
            <person name="Singh M."/>
            <person name="Sahoo L."/>
            <person name="Jayasankar P."/>
            <person name="Meher P.K."/>
            <person name="Koringa P.G."/>
            <person name="Iquebal M.A."/>
            <person name="Das S.P."/>
            <person name="Bit A."/>
            <person name="Patnaik S."/>
            <person name="Patel N."/>
            <person name="Shah T.M."/>
            <person name="Hinsu A."/>
            <person name="Jena J.K."/>
        </authorList>
    </citation>
    <scope>NUCLEOTIDE SEQUENCE</scope>
    <source>
        <strain evidence="1">CIFAMagur01</strain>
        <tissue evidence="1">Testis</tissue>
    </source>
</reference>
<comment type="caution">
    <text evidence="1">The sequence shown here is derived from an EMBL/GenBank/DDBJ whole genome shotgun (WGS) entry which is preliminary data.</text>
</comment>
<gene>
    <name evidence="1" type="ORF">DAT39_000833</name>
</gene>
<dbReference type="AlphaFoldDB" id="A0A8J4V4J5"/>
<evidence type="ECO:0000313" key="1">
    <source>
        <dbReference type="EMBL" id="KAF5909485.1"/>
    </source>
</evidence>
<proteinExistence type="predicted"/>
<feature type="non-terminal residue" evidence="1">
    <location>
        <position position="53"/>
    </location>
</feature>
<feature type="non-terminal residue" evidence="1">
    <location>
        <position position="1"/>
    </location>
</feature>